<keyword evidence="4" id="KW-1185">Reference proteome</keyword>
<name>A0ABT8PPB0_9ENTR</name>
<organism evidence="3 4">
    <name type="scientific">Citrobacter enshiensis</name>
    <dbReference type="NCBI Taxonomy" id="2971264"/>
    <lineage>
        <taxon>Bacteria</taxon>
        <taxon>Pseudomonadati</taxon>
        <taxon>Pseudomonadota</taxon>
        <taxon>Gammaproteobacteria</taxon>
        <taxon>Enterobacterales</taxon>
        <taxon>Enterobacteriaceae</taxon>
        <taxon>Citrobacter</taxon>
    </lineage>
</organism>
<sequence>MSFGMAKDDRFEIIAIIREELLKKTKLEIVYKNNSIVTQLEKVDFEHFAISHHEDIVTEKIQGFILHSEAGIIKFNARFDRESSDDNAGGLVYFIPDMIFFVQRRQHQRFSFLKGFSFTCFGRYKNGENYVFKIKNISRGGCALIAEEVNPRFLYKDAVIKGSSLEFEQFGNLQLDMSVIDVVEINEFDDDNQLYSCHQISCKFDFKNHREESEVEKIIINFLMSNKIRSL</sequence>
<proteinExistence type="predicted"/>
<dbReference type="Proteomes" id="UP001174867">
    <property type="component" value="Unassembled WGS sequence"/>
</dbReference>
<protein>
    <submittedName>
        <fullName evidence="3">PilZ domain-containing protein</fullName>
    </submittedName>
</protein>
<dbReference type="InterPro" id="IPR054375">
    <property type="entry name" value="MrkH_YcgR-like_dom"/>
</dbReference>
<evidence type="ECO:0000259" key="1">
    <source>
        <dbReference type="Pfam" id="PF07238"/>
    </source>
</evidence>
<evidence type="ECO:0000259" key="2">
    <source>
        <dbReference type="Pfam" id="PF22363"/>
    </source>
</evidence>
<comment type="caution">
    <text evidence="3">The sequence shown here is derived from an EMBL/GenBank/DDBJ whole genome shotgun (WGS) entry which is preliminary data.</text>
</comment>
<evidence type="ECO:0000313" key="3">
    <source>
        <dbReference type="EMBL" id="MDN8598167.1"/>
    </source>
</evidence>
<feature type="domain" description="PilZ" evidence="1">
    <location>
        <begin position="103"/>
        <end position="217"/>
    </location>
</feature>
<reference evidence="3 4" key="1">
    <citation type="submission" date="2023-07" db="EMBL/GenBank/DDBJ databases">
        <title>Citrobacter selenititolerans sp. nov., isolated from seleniferous soil.</title>
        <authorList>
            <person name="Zhang S."/>
            <person name="Li K."/>
            <person name="Peng J."/>
            <person name="Wang H."/>
            <person name="Sun J."/>
            <person name="Guo Y."/>
        </authorList>
    </citation>
    <scope>NUCLEOTIDE SEQUENCE [LARGE SCALE GENOMIC DNA]</scope>
    <source>
        <strain evidence="3 4">S2-9</strain>
    </source>
</reference>
<dbReference type="EMBL" id="JAUJYW010000001">
    <property type="protein sequence ID" value="MDN8598167.1"/>
    <property type="molecule type" value="Genomic_DNA"/>
</dbReference>
<feature type="domain" description="MrkH-like YcgR-like" evidence="2">
    <location>
        <begin position="4"/>
        <end position="97"/>
    </location>
</feature>
<evidence type="ECO:0000313" key="4">
    <source>
        <dbReference type="Proteomes" id="UP001174867"/>
    </source>
</evidence>
<dbReference type="InterPro" id="IPR009875">
    <property type="entry name" value="PilZ_domain"/>
</dbReference>
<gene>
    <name evidence="3" type="ORF">Q0A17_01875</name>
</gene>
<dbReference type="RefSeq" id="WP_276295212.1">
    <property type="nucleotide sequence ID" value="NZ_CP119862.1"/>
</dbReference>
<accession>A0ABT8PPB0</accession>
<dbReference type="Pfam" id="PF22363">
    <property type="entry name" value="MrkH_YcgR_like"/>
    <property type="match status" value="1"/>
</dbReference>
<dbReference type="Gene3D" id="2.40.10.220">
    <property type="entry name" value="predicted glycosyltransferase like domains"/>
    <property type="match status" value="1"/>
</dbReference>
<dbReference type="Pfam" id="PF07238">
    <property type="entry name" value="PilZ"/>
    <property type="match status" value="1"/>
</dbReference>